<comment type="caution">
    <text evidence="2">The sequence shown here is derived from an EMBL/GenBank/DDBJ whole genome shotgun (WGS) entry which is preliminary data.</text>
</comment>
<keyword evidence="1" id="KW-1133">Transmembrane helix</keyword>
<evidence type="ECO:0000256" key="1">
    <source>
        <dbReference type="SAM" id="Phobius"/>
    </source>
</evidence>
<protein>
    <recommendedName>
        <fullName evidence="4">DUF624 domain-containing protein</fullName>
    </recommendedName>
</protein>
<accession>W4QBL5</accession>
<dbReference type="InterPro" id="IPR006938">
    <property type="entry name" value="DUF624"/>
</dbReference>
<dbReference type="Pfam" id="PF04854">
    <property type="entry name" value="DUF624"/>
    <property type="match status" value="1"/>
</dbReference>
<keyword evidence="1" id="KW-0812">Transmembrane</keyword>
<reference evidence="2" key="1">
    <citation type="journal article" date="2014" name="Genome Announc.">
        <title>Draft Genome Sequences of Three Alkaliphilic Bacillus Strains, Bacillus wakoensis JCM 9140T, Bacillus akibai JCM 9157T, and Bacillus hemicellulosilyticus JCM 9152T.</title>
        <authorList>
            <person name="Yuki M."/>
            <person name="Oshima K."/>
            <person name="Suda W."/>
            <person name="Oshida Y."/>
            <person name="Kitamura K."/>
            <person name="Iida T."/>
            <person name="Hattori M."/>
            <person name="Ohkuma M."/>
        </authorList>
    </citation>
    <scope>NUCLEOTIDE SEQUENCE [LARGE SCALE GENOMIC DNA]</scope>
    <source>
        <strain evidence="2">JCM 9152</strain>
    </source>
</reference>
<dbReference type="EMBL" id="BAUU01000004">
    <property type="protein sequence ID" value="GAE29357.1"/>
    <property type="molecule type" value="Genomic_DNA"/>
</dbReference>
<evidence type="ECO:0008006" key="4">
    <source>
        <dbReference type="Google" id="ProtNLM"/>
    </source>
</evidence>
<dbReference type="Proteomes" id="UP000018895">
    <property type="component" value="Unassembled WGS sequence"/>
</dbReference>
<feature type="transmembrane region" description="Helical" evidence="1">
    <location>
        <begin position="176"/>
        <end position="194"/>
    </location>
</feature>
<organism evidence="2 3">
    <name type="scientific">Halalkalibacter hemicellulosilyticusJCM 9152</name>
    <dbReference type="NCBI Taxonomy" id="1236971"/>
    <lineage>
        <taxon>Bacteria</taxon>
        <taxon>Bacillati</taxon>
        <taxon>Bacillota</taxon>
        <taxon>Bacilli</taxon>
        <taxon>Bacillales</taxon>
        <taxon>Bacillaceae</taxon>
        <taxon>Halalkalibacter</taxon>
    </lineage>
</organism>
<name>W4QBL5_9BACI</name>
<sequence>MFLENQPILQKLYLLAIWISRLATVNLLWLAFTLLGLGIFGIGPSTAAMSAVISRWIDGDSSFSVVRLFMNVYRKHFIKTNLIFLLSAIVGAVLLFNYSFIQANSLPMFYSVITVAMGMIYLLICIIIIPLYINNHVSIMQLFKTSTLFVIGYPVNSLIIVVATGGLVIIQLFMPGLLFFFSGSAITFVVVLRIKKAIDKTRAIQDEMRESVNV</sequence>
<feature type="transmembrane region" description="Helical" evidence="1">
    <location>
        <begin position="108"/>
        <end position="133"/>
    </location>
</feature>
<feature type="transmembrane region" description="Helical" evidence="1">
    <location>
        <begin position="77"/>
        <end position="96"/>
    </location>
</feature>
<evidence type="ECO:0000313" key="3">
    <source>
        <dbReference type="Proteomes" id="UP000018895"/>
    </source>
</evidence>
<keyword evidence="1" id="KW-0472">Membrane</keyword>
<feature type="transmembrane region" description="Helical" evidence="1">
    <location>
        <begin position="12"/>
        <end position="32"/>
    </location>
</feature>
<evidence type="ECO:0000313" key="2">
    <source>
        <dbReference type="EMBL" id="GAE29357.1"/>
    </source>
</evidence>
<proteinExistence type="predicted"/>
<dbReference type="OrthoDB" id="2182676at2"/>
<dbReference type="STRING" id="1236971.JCM9152_710"/>
<feature type="transmembrane region" description="Helical" evidence="1">
    <location>
        <begin position="145"/>
        <end position="170"/>
    </location>
</feature>
<gene>
    <name evidence="2" type="ORF">JCM9152_710</name>
</gene>
<dbReference type="RefSeq" id="WP_035340870.1">
    <property type="nucleotide sequence ID" value="NZ_BAUU01000004.1"/>
</dbReference>
<dbReference type="AlphaFoldDB" id="W4QBL5"/>
<keyword evidence="3" id="KW-1185">Reference proteome</keyword>